<proteinExistence type="predicted"/>
<dbReference type="AlphaFoldDB" id="A0A8S9M925"/>
<comment type="caution">
    <text evidence="2">The sequence shown here is derived from an EMBL/GenBank/DDBJ whole genome shotgun (WGS) entry which is preliminary data.</text>
</comment>
<feature type="region of interest" description="Disordered" evidence="1">
    <location>
        <begin position="149"/>
        <end position="188"/>
    </location>
</feature>
<evidence type="ECO:0000313" key="2">
    <source>
        <dbReference type="EMBL" id="KAF2616395.1"/>
    </source>
</evidence>
<evidence type="ECO:0000313" key="3">
    <source>
        <dbReference type="Proteomes" id="UP000712281"/>
    </source>
</evidence>
<dbReference type="Proteomes" id="UP000712281">
    <property type="component" value="Unassembled WGS sequence"/>
</dbReference>
<feature type="compositionally biased region" description="Basic and acidic residues" evidence="1">
    <location>
        <begin position="379"/>
        <end position="395"/>
    </location>
</feature>
<organism evidence="2 3">
    <name type="scientific">Brassica cretica</name>
    <name type="common">Mustard</name>
    <dbReference type="NCBI Taxonomy" id="69181"/>
    <lineage>
        <taxon>Eukaryota</taxon>
        <taxon>Viridiplantae</taxon>
        <taxon>Streptophyta</taxon>
        <taxon>Embryophyta</taxon>
        <taxon>Tracheophyta</taxon>
        <taxon>Spermatophyta</taxon>
        <taxon>Magnoliopsida</taxon>
        <taxon>eudicotyledons</taxon>
        <taxon>Gunneridae</taxon>
        <taxon>Pentapetalae</taxon>
        <taxon>rosids</taxon>
        <taxon>malvids</taxon>
        <taxon>Brassicales</taxon>
        <taxon>Brassicaceae</taxon>
        <taxon>Brassiceae</taxon>
        <taxon>Brassica</taxon>
    </lineage>
</organism>
<feature type="compositionally biased region" description="Low complexity" evidence="1">
    <location>
        <begin position="163"/>
        <end position="182"/>
    </location>
</feature>
<evidence type="ECO:0000256" key="1">
    <source>
        <dbReference type="SAM" id="MobiDB-lite"/>
    </source>
</evidence>
<sequence>MWEVITSEHNDVIKIGQLGANLSKLTYLFPPKGVSPAKSLSPSVKPSQLAHLSRFHLRGKLGQVLFPDSRRNTFGEELYNSDLKVRMRFSKSGSIIHSMESVLTRISGRLGAKPSQLAHLSRCMPSSTRSNKEKSLLFSDPALLKHTIRKEKRSASIDNNIRSSTDTSQQTSTDTTNPSTDSCALPTMDTSVRTSINIRPRDMVATLILEMDENGDMHDQEGHLCNASCQKLDDQKAVIPDQNNDIAVSTHAEDDAARPRMLADYNRPYKYLIDYGFDPFSSIVYRYMSSSTRSNKESQLIFSPDPASLERTIRKEAHSLSTENNTSVSLDSAQPPSTQTPVPLTDSRSHLSIDNTNLPSTDTLHPKSIDIPSWTSIDTEPRDNNGELHDQEGHLRNAAGQRIDA</sequence>
<feature type="compositionally biased region" description="Polar residues" evidence="1">
    <location>
        <begin position="319"/>
        <end position="342"/>
    </location>
</feature>
<reference evidence="2" key="1">
    <citation type="submission" date="2019-12" db="EMBL/GenBank/DDBJ databases">
        <title>Genome sequencing and annotation of Brassica cretica.</title>
        <authorList>
            <person name="Studholme D.J."/>
            <person name="Sarris P.F."/>
        </authorList>
    </citation>
    <scope>NUCLEOTIDE SEQUENCE</scope>
    <source>
        <strain evidence="2">PFS-001/15</strain>
        <tissue evidence="2">Leaf</tissue>
    </source>
</reference>
<name>A0A8S9M925_BRACR</name>
<accession>A0A8S9M925</accession>
<gene>
    <name evidence="2" type="ORF">F2Q68_00038966</name>
</gene>
<feature type="region of interest" description="Disordered" evidence="1">
    <location>
        <begin position="318"/>
        <end position="405"/>
    </location>
</feature>
<dbReference type="EMBL" id="QGKW02000007">
    <property type="protein sequence ID" value="KAF2616395.1"/>
    <property type="molecule type" value="Genomic_DNA"/>
</dbReference>
<feature type="region of interest" description="Disordered" evidence="1">
    <location>
        <begin position="115"/>
        <end position="135"/>
    </location>
</feature>
<feature type="compositionally biased region" description="Polar residues" evidence="1">
    <location>
        <begin position="350"/>
        <end position="363"/>
    </location>
</feature>
<protein>
    <submittedName>
        <fullName evidence="2">Uncharacterized protein</fullName>
    </submittedName>
</protein>